<organism evidence="4 5">
    <name type="scientific">Fusarium irregulare</name>
    <dbReference type="NCBI Taxonomy" id="2494466"/>
    <lineage>
        <taxon>Eukaryota</taxon>
        <taxon>Fungi</taxon>
        <taxon>Dikarya</taxon>
        <taxon>Ascomycota</taxon>
        <taxon>Pezizomycotina</taxon>
        <taxon>Sordariomycetes</taxon>
        <taxon>Hypocreomycetidae</taxon>
        <taxon>Hypocreales</taxon>
        <taxon>Nectriaceae</taxon>
        <taxon>Fusarium</taxon>
        <taxon>Fusarium incarnatum-equiseti species complex</taxon>
    </lineage>
</organism>
<gene>
    <name evidence="4" type="ORF">NW766_003506</name>
</gene>
<reference evidence="4" key="1">
    <citation type="submission" date="2022-10" db="EMBL/GenBank/DDBJ databases">
        <title>Fusarium specimens isolated from Avocado Roots.</title>
        <authorList>
            <person name="Stajich J."/>
            <person name="Roper C."/>
            <person name="Heimlech-Rivalta G."/>
        </authorList>
    </citation>
    <scope>NUCLEOTIDE SEQUENCE</scope>
    <source>
        <strain evidence="4">CF00143</strain>
    </source>
</reference>
<dbReference type="InterPro" id="IPR002110">
    <property type="entry name" value="Ankyrin_rpt"/>
</dbReference>
<sequence length="605" mass="67615">MPTLLAEEMNGEDIKLVVRNRLKSFNLHDKCHQIEDEILLKARGGFQWAILTTDIIRNELLRGLNSACLHQAVTTIPRDLQEIYRFILKGAEGEERAHMVNLFQWVLFSERPLSAHELREALTTSRDMKLTETSQLRGQPNYSDTVSEFEIRVRHISRGLVEFQTREIWEKYQADGEDWDREAQFIHQSAADFVLQEFLIEVDVGLRLQSVGGAAHFEISRSCLRYIVLQDILESSDLSRNELSVNFPLLPYAVTFLLRHIKLVEESNMTQTDILGLTVWHQPARVRRFSALWLKMDPDHSHAPIGWPFAGATATHILVGLGSRSALQEYLNHHTVDLNARDSYGNTPLLLALRDNLQDLALLLIEHSISLQASGGSLLREAAHTEHLGEIVDLLSHVNTTNSDGETPLGVAVSTKAHEAIQSLLKAGADPKAEKGLLFYAIGNLDMPLLSDLIARKVCLDGAVFFAVQTLVASGQSDHETPVYEMISALLKAGANTHKIHGVVKDFNLDYPEYEDDGYEDVEAIIVATKQGLGSVVKLLISHGVSPDVEDSEGDYPSLIAARNGRSDIVEALRHTDIDESTYPYMRHDIATILLRSLYGDVCQG</sequence>
<feature type="repeat" description="ANK" evidence="3">
    <location>
        <begin position="404"/>
        <end position="436"/>
    </location>
</feature>
<name>A0A9W8PYM8_9HYPO</name>
<evidence type="ECO:0000256" key="2">
    <source>
        <dbReference type="ARBA" id="ARBA00023043"/>
    </source>
</evidence>
<dbReference type="Proteomes" id="UP001152130">
    <property type="component" value="Unassembled WGS sequence"/>
</dbReference>
<evidence type="ECO:0000256" key="3">
    <source>
        <dbReference type="PROSITE-ProRule" id="PRU00023"/>
    </source>
</evidence>
<evidence type="ECO:0000313" key="4">
    <source>
        <dbReference type="EMBL" id="KAJ4019748.1"/>
    </source>
</evidence>
<dbReference type="SUPFAM" id="SSF48403">
    <property type="entry name" value="Ankyrin repeat"/>
    <property type="match status" value="1"/>
</dbReference>
<dbReference type="SMART" id="SM00248">
    <property type="entry name" value="ANK"/>
    <property type="match status" value="4"/>
</dbReference>
<accession>A0A9W8PYM8</accession>
<keyword evidence="5" id="KW-1185">Reference proteome</keyword>
<dbReference type="PANTHER" id="PTHR24198:SF165">
    <property type="entry name" value="ANKYRIN REPEAT-CONTAINING PROTEIN-RELATED"/>
    <property type="match status" value="1"/>
</dbReference>
<dbReference type="AlphaFoldDB" id="A0A9W8PYM8"/>
<dbReference type="PANTHER" id="PTHR24198">
    <property type="entry name" value="ANKYRIN REPEAT AND PROTEIN KINASE DOMAIN-CONTAINING PROTEIN"/>
    <property type="match status" value="1"/>
</dbReference>
<keyword evidence="1" id="KW-0677">Repeat</keyword>
<comment type="caution">
    <text evidence="4">The sequence shown here is derived from an EMBL/GenBank/DDBJ whole genome shotgun (WGS) entry which is preliminary data.</text>
</comment>
<evidence type="ECO:0000256" key="1">
    <source>
        <dbReference type="ARBA" id="ARBA00022737"/>
    </source>
</evidence>
<dbReference type="PROSITE" id="PS50088">
    <property type="entry name" value="ANK_REPEAT"/>
    <property type="match status" value="1"/>
</dbReference>
<protein>
    <recommendedName>
        <fullName evidence="6">Ankyrin</fullName>
    </recommendedName>
</protein>
<keyword evidence="2 3" id="KW-0040">ANK repeat</keyword>
<evidence type="ECO:0000313" key="5">
    <source>
        <dbReference type="Proteomes" id="UP001152130"/>
    </source>
</evidence>
<dbReference type="PROSITE" id="PS50297">
    <property type="entry name" value="ANK_REP_REGION"/>
    <property type="match status" value="1"/>
</dbReference>
<dbReference type="InterPro" id="IPR036770">
    <property type="entry name" value="Ankyrin_rpt-contain_sf"/>
</dbReference>
<proteinExistence type="predicted"/>
<dbReference type="Gene3D" id="1.25.40.20">
    <property type="entry name" value="Ankyrin repeat-containing domain"/>
    <property type="match status" value="1"/>
</dbReference>
<evidence type="ECO:0008006" key="6">
    <source>
        <dbReference type="Google" id="ProtNLM"/>
    </source>
</evidence>
<dbReference type="EMBL" id="JAPDHF010000004">
    <property type="protein sequence ID" value="KAJ4019748.1"/>
    <property type="molecule type" value="Genomic_DNA"/>
</dbReference>